<dbReference type="Pfam" id="PF00389">
    <property type="entry name" value="2-Hacid_dh"/>
    <property type="match status" value="1"/>
</dbReference>
<sequence length="340" mass="37514">MILALATKTLVSHIWRPPPISTKDHNRCHCFHRFPSFNLSFLPVLRTKYTVLDPFADPPDPSFPTLFKSARVMLCFGPKPVTSEDLDRYPSLEYILGTSAGINNFDLAACRRRGIRVTSAGDVYSVDVADYAVGLAIDVLRRVSAADRFVRAGSWPVQNEYTLGSKVSGKRVGIVGLGSIGSRVAKRFEAFGCSIAYNSRKQKPHVSYAYYANVKDLASNVDVLIVCCALTNETHRIINKDVMTALGKTGVIVNIERGPLIDEKELVELLVRGEIGGAGLDVFENEPQVPEPLFRLDNVVLSPHKAVLTLDSFAALEELIFSNLEAFFSNQPLRAEVELD</sequence>
<dbReference type="GO" id="GO:0030267">
    <property type="term" value="F:glyoxylate reductase (NADPH) activity"/>
    <property type="evidence" value="ECO:0007669"/>
    <property type="project" value="TreeGrafter"/>
</dbReference>
<name>A0AAE1WA60_9LAMI</name>
<dbReference type="Pfam" id="PF02826">
    <property type="entry name" value="2-Hacid_dh_C"/>
    <property type="match status" value="1"/>
</dbReference>
<dbReference type="InterPro" id="IPR006139">
    <property type="entry name" value="D-isomer_2_OHA_DH_cat_dom"/>
</dbReference>
<accession>A0AAE1WA60</accession>
<reference evidence="7" key="2">
    <citation type="journal article" date="2024" name="Plant">
        <title>Genomic evolution and insights into agronomic trait innovations of Sesamum species.</title>
        <authorList>
            <person name="Miao H."/>
            <person name="Wang L."/>
            <person name="Qu L."/>
            <person name="Liu H."/>
            <person name="Sun Y."/>
            <person name="Le M."/>
            <person name="Wang Q."/>
            <person name="Wei S."/>
            <person name="Zheng Y."/>
            <person name="Lin W."/>
            <person name="Duan Y."/>
            <person name="Cao H."/>
            <person name="Xiong S."/>
            <person name="Wang X."/>
            <person name="Wei L."/>
            <person name="Li C."/>
            <person name="Ma Q."/>
            <person name="Ju M."/>
            <person name="Zhao R."/>
            <person name="Li G."/>
            <person name="Mu C."/>
            <person name="Tian Q."/>
            <person name="Mei H."/>
            <person name="Zhang T."/>
            <person name="Gao T."/>
            <person name="Zhang H."/>
        </authorList>
    </citation>
    <scope>NUCLEOTIDE SEQUENCE</scope>
    <source>
        <strain evidence="7">K16</strain>
    </source>
</reference>
<keyword evidence="2 4" id="KW-0560">Oxidoreductase</keyword>
<dbReference type="CDD" id="cd12156">
    <property type="entry name" value="HPPR"/>
    <property type="match status" value="1"/>
</dbReference>
<organism evidence="7 8">
    <name type="scientific">Sesamum angolense</name>
    <dbReference type="NCBI Taxonomy" id="2727404"/>
    <lineage>
        <taxon>Eukaryota</taxon>
        <taxon>Viridiplantae</taxon>
        <taxon>Streptophyta</taxon>
        <taxon>Embryophyta</taxon>
        <taxon>Tracheophyta</taxon>
        <taxon>Spermatophyta</taxon>
        <taxon>Magnoliopsida</taxon>
        <taxon>eudicotyledons</taxon>
        <taxon>Gunneridae</taxon>
        <taxon>Pentapetalae</taxon>
        <taxon>asterids</taxon>
        <taxon>lamiids</taxon>
        <taxon>Lamiales</taxon>
        <taxon>Pedaliaceae</taxon>
        <taxon>Sesamum</taxon>
    </lineage>
</organism>
<evidence type="ECO:0000256" key="4">
    <source>
        <dbReference type="RuleBase" id="RU003719"/>
    </source>
</evidence>
<evidence type="ECO:0000313" key="7">
    <source>
        <dbReference type="EMBL" id="KAK4389371.1"/>
    </source>
</evidence>
<dbReference type="Proteomes" id="UP001289374">
    <property type="component" value="Unassembled WGS sequence"/>
</dbReference>
<dbReference type="AlphaFoldDB" id="A0AAE1WA60"/>
<keyword evidence="3" id="KW-0520">NAD</keyword>
<evidence type="ECO:0000259" key="6">
    <source>
        <dbReference type="Pfam" id="PF02826"/>
    </source>
</evidence>
<keyword evidence="1" id="KW-0521">NADP</keyword>
<keyword evidence="8" id="KW-1185">Reference proteome</keyword>
<dbReference type="InterPro" id="IPR006140">
    <property type="entry name" value="D-isomer_DH_NAD-bd"/>
</dbReference>
<dbReference type="SUPFAM" id="SSF51735">
    <property type="entry name" value="NAD(P)-binding Rossmann-fold domains"/>
    <property type="match status" value="1"/>
</dbReference>
<reference evidence="7" key="1">
    <citation type="submission" date="2020-06" db="EMBL/GenBank/DDBJ databases">
        <authorList>
            <person name="Li T."/>
            <person name="Hu X."/>
            <person name="Zhang T."/>
            <person name="Song X."/>
            <person name="Zhang H."/>
            <person name="Dai N."/>
            <person name="Sheng W."/>
            <person name="Hou X."/>
            <person name="Wei L."/>
        </authorList>
    </citation>
    <scope>NUCLEOTIDE SEQUENCE</scope>
    <source>
        <strain evidence="7">K16</strain>
        <tissue evidence="7">Leaf</tissue>
    </source>
</reference>
<dbReference type="GO" id="GO:0051287">
    <property type="term" value="F:NAD binding"/>
    <property type="evidence" value="ECO:0007669"/>
    <property type="project" value="InterPro"/>
</dbReference>
<evidence type="ECO:0000256" key="1">
    <source>
        <dbReference type="ARBA" id="ARBA00022857"/>
    </source>
</evidence>
<evidence type="ECO:0000256" key="2">
    <source>
        <dbReference type="ARBA" id="ARBA00023002"/>
    </source>
</evidence>
<dbReference type="SUPFAM" id="SSF52283">
    <property type="entry name" value="Formate/glycerate dehydrogenase catalytic domain-like"/>
    <property type="match status" value="1"/>
</dbReference>
<dbReference type="FunFam" id="3.40.50.720:FF:000213">
    <property type="entry name" value="Putative 2-hydroxyacid dehydrogenase"/>
    <property type="match status" value="1"/>
</dbReference>
<evidence type="ECO:0000313" key="8">
    <source>
        <dbReference type="Proteomes" id="UP001289374"/>
    </source>
</evidence>
<comment type="similarity">
    <text evidence="4">Belongs to the D-isomer specific 2-hydroxyacid dehydrogenase family.</text>
</comment>
<gene>
    <name evidence="7" type="ORF">Sango_2274100</name>
</gene>
<dbReference type="GO" id="GO:0016618">
    <property type="term" value="F:hydroxypyruvate reductase [NAD(P)H] activity"/>
    <property type="evidence" value="ECO:0007669"/>
    <property type="project" value="TreeGrafter"/>
</dbReference>
<dbReference type="PANTHER" id="PTHR10996:SF268">
    <property type="entry name" value="GLYOXYLATE_HYDROXYPYRUVATE REDUCTASE HPR3"/>
    <property type="match status" value="1"/>
</dbReference>
<comment type="caution">
    <text evidence="7">The sequence shown here is derived from an EMBL/GenBank/DDBJ whole genome shotgun (WGS) entry which is preliminary data.</text>
</comment>
<protein>
    <submittedName>
        <fullName evidence="7">Glyoxylate/hydroxypyruvate reductase HPR3</fullName>
    </submittedName>
</protein>
<dbReference type="InterPro" id="IPR036291">
    <property type="entry name" value="NAD(P)-bd_dom_sf"/>
</dbReference>
<dbReference type="Gene3D" id="3.40.50.720">
    <property type="entry name" value="NAD(P)-binding Rossmann-like Domain"/>
    <property type="match status" value="2"/>
</dbReference>
<dbReference type="InterPro" id="IPR050223">
    <property type="entry name" value="D-isomer_2-hydroxyacid_DH"/>
</dbReference>
<proteinExistence type="inferred from homology"/>
<dbReference type="EMBL" id="JACGWL010000013">
    <property type="protein sequence ID" value="KAK4389371.1"/>
    <property type="molecule type" value="Genomic_DNA"/>
</dbReference>
<feature type="domain" description="D-isomer specific 2-hydroxyacid dehydrogenase NAD-binding" evidence="6">
    <location>
        <begin position="134"/>
        <end position="306"/>
    </location>
</feature>
<evidence type="ECO:0000256" key="3">
    <source>
        <dbReference type="ARBA" id="ARBA00023027"/>
    </source>
</evidence>
<dbReference type="PANTHER" id="PTHR10996">
    <property type="entry name" value="2-HYDROXYACID DEHYDROGENASE-RELATED"/>
    <property type="match status" value="1"/>
</dbReference>
<evidence type="ECO:0000259" key="5">
    <source>
        <dbReference type="Pfam" id="PF00389"/>
    </source>
</evidence>
<dbReference type="GO" id="GO:0005829">
    <property type="term" value="C:cytosol"/>
    <property type="evidence" value="ECO:0007669"/>
    <property type="project" value="TreeGrafter"/>
</dbReference>
<feature type="domain" description="D-isomer specific 2-hydroxyacid dehydrogenase catalytic" evidence="5">
    <location>
        <begin position="64"/>
        <end position="337"/>
    </location>
</feature>